<protein>
    <submittedName>
        <fullName evidence="3">Nitrogenase-associated protein NifO</fullName>
    </submittedName>
</protein>
<dbReference type="AlphaFoldDB" id="K9H126"/>
<dbReference type="eggNOG" id="COG1393">
    <property type="taxonomic scope" value="Bacteria"/>
</dbReference>
<dbReference type="PATRIC" id="fig|1238182.3.peg.1733"/>
<dbReference type="PANTHER" id="PTHR30041:SF8">
    <property type="entry name" value="PROTEIN YFFB"/>
    <property type="match status" value="1"/>
</dbReference>
<name>K9H126_9PROT</name>
<dbReference type="NCBIfam" id="TIGR01616">
    <property type="entry name" value="nitro_assoc"/>
    <property type="match status" value="1"/>
</dbReference>
<dbReference type="SUPFAM" id="SSF52833">
    <property type="entry name" value="Thioredoxin-like"/>
    <property type="match status" value="1"/>
</dbReference>
<dbReference type="OrthoDB" id="5432555at2"/>
<dbReference type="PANTHER" id="PTHR30041">
    <property type="entry name" value="ARSENATE REDUCTASE"/>
    <property type="match status" value="1"/>
</dbReference>
<dbReference type="STRING" id="1238182.C882_4071"/>
<dbReference type="Gene3D" id="3.40.30.10">
    <property type="entry name" value="Glutaredoxin"/>
    <property type="match status" value="1"/>
</dbReference>
<evidence type="ECO:0000313" key="4">
    <source>
        <dbReference type="Proteomes" id="UP000009881"/>
    </source>
</evidence>
<comment type="caution">
    <text evidence="3">The sequence shown here is derived from an EMBL/GenBank/DDBJ whole genome shotgun (WGS) entry which is preliminary data.</text>
</comment>
<organism evidence="3 4">
    <name type="scientific">Caenispirillum salinarum AK4</name>
    <dbReference type="NCBI Taxonomy" id="1238182"/>
    <lineage>
        <taxon>Bacteria</taxon>
        <taxon>Pseudomonadati</taxon>
        <taxon>Pseudomonadota</taxon>
        <taxon>Alphaproteobacteria</taxon>
        <taxon>Rhodospirillales</taxon>
        <taxon>Novispirillaceae</taxon>
        <taxon>Caenispirillum</taxon>
    </lineage>
</organism>
<keyword evidence="4" id="KW-1185">Reference proteome</keyword>
<sequence length="141" mass="15484">MADVVFFEKPGCRNNTKQKAWLSASGHRVEARNLLAEHWKAEDLAAYFGDRPVTEWFNKAAPAVKAGTVDPAAMTAEAALALMLADPLLIRRPLMRVGPERRAGFDPAAVRAWIGLTGEDQGDMETCPSLHTTRRCPEPGR</sequence>
<reference evidence="3 4" key="1">
    <citation type="journal article" date="2013" name="Genome Announc.">
        <title>Draft Genome Sequence of an Alphaproteobacterium, Caenispirillum salinarum AK4(T), Isolated from a Solar Saltern.</title>
        <authorList>
            <person name="Khatri I."/>
            <person name="Singh A."/>
            <person name="Korpole S."/>
            <person name="Pinnaka A.K."/>
            <person name="Subramanian S."/>
        </authorList>
    </citation>
    <scope>NUCLEOTIDE SEQUENCE [LARGE SCALE GENOMIC DNA]</scope>
    <source>
        <strain evidence="3 4">AK4</strain>
    </source>
</reference>
<gene>
    <name evidence="3" type="ORF">C882_4071</name>
</gene>
<dbReference type="InterPro" id="IPR006503">
    <property type="entry name" value="Nase-assoc"/>
</dbReference>
<comment type="similarity">
    <text evidence="1 2">Belongs to the ArsC family.</text>
</comment>
<dbReference type="RefSeq" id="WP_009540179.1">
    <property type="nucleotide sequence ID" value="NZ_ANHY01000007.1"/>
</dbReference>
<evidence type="ECO:0000313" key="3">
    <source>
        <dbReference type="EMBL" id="EKV30734.1"/>
    </source>
</evidence>
<evidence type="ECO:0000256" key="1">
    <source>
        <dbReference type="ARBA" id="ARBA00007198"/>
    </source>
</evidence>
<dbReference type="EMBL" id="ANHY01000007">
    <property type="protein sequence ID" value="EKV30734.1"/>
    <property type="molecule type" value="Genomic_DNA"/>
</dbReference>
<accession>K9H126</accession>
<dbReference type="Proteomes" id="UP000009881">
    <property type="component" value="Unassembled WGS sequence"/>
</dbReference>
<dbReference type="Pfam" id="PF03960">
    <property type="entry name" value="ArsC"/>
    <property type="match status" value="1"/>
</dbReference>
<dbReference type="PROSITE" id="PS51353">
    <property type="entry name" value="ARSC"/>
    <property type="match status" value="1"/>
</dbReference>
<proteinExistence type="inferred from homology"/>
<dbReference type="InterPro" id="IPR006660">
    <property type="entry name" value="Arsenate_reductase-like"/>
</dbReference>
<dbReference type="InterPro" id="IPR036249">
    <property type="entry name" value="Thioredoxin-like_sf"/>
</dbReference>
<evidence type="ECO:0000256" key="2">
    <source>
        <dbReference type="PROSITE-ProRule" id="PRU01282"/>
    </source>
</evidence>